<dbReference type="PROSITE" id="PS50268">
    <property type="entry name" value="CADHERIN_2"/>
    <property type="match status" value="2"/>
</dbReference>
<sequence length="3808" mass="404444">MPQSLPSLQVSLLNDTGVSATDRLTQDSRLKFTGLVEGGTVQYSTNGQVWTATAPDAKQGLNTVYVRQIDAVGDYSAHSIIQYTFDNIAPTASLVINLRNDTGVSGDLVTREGALVVTNVGSGNRVEYSNNNLTWTTSQPTVVEGMNTVYIRQVDNAGNGSPVQTYDFVFDSKAIPPIVALIHDTGSSASDRVTNDARLSVTGTESGATIQYSKDGVTWGTTAPTATEGLNVVYVRQLDVTGNTSSANKFSFYFDSSAPQALSVSLLNDDGISNTDSITTDARLRLTGTESGAKVQYSANGQDWQDSAPVAVEGANTVYVRQTDVAGNISPVASINFTLGAVTPPPPPPPVIPPADLVIGLVRDTGVAGDLLTRDGSIAVSNVGQGNRLEYSSNGTDWSVNKPALVEGSNTVYVRQVNSAGNASTGQSMSFVLDRTVSAPIVSLLEDTGSSASDRRTSKGQLVVSGVEADATVQYSVNGTTWSTTQPVAVEGLNRVLVRQVDKAGNTSQHVVFQFTLDTTAPDVALNLSLRNDTGVDGDLISRSGAVLVRGATAGNRIEYSADGMDWSIKQPTAQEGANTVWVRLVDVAGNASSGQKLDFIIDTKAAVPEAKLLNDSGVLATDLLTNDDRLLVSGLELGAKAQYSTNNKDWSDTPAVSREGLNIVYVRQMDIAGNISSVKKLSYVYDSQISALQLALVEDTGLSSSDQITRRPMVSVSGLESGASWQYQVDGAGSWITGTGSSFNLVSGSHRYVVRHTDKAGNVVESSLTATLDTTVDAVQVVLTEDTGISATDGISQVTELTVSNIEDGALVEYSTDGTTWSRTAPTAQEGSNTVWVRQTDKAGNVSAAQQLQFVKDTQIQTPSLSFTDTGASDSDGITREPTVTVNGLEAGASWQYQVDGGLWQDGVGNSFNLVDGVHSYLVRQTDKAGNVATSAVLNVEFIGNPSTISVQMLDSQGNIVENGASNDPNAVLRLSGDSTDIWQYRYIDPVAGRGEWQDVSGSQDVNLTEGAYNIETRKIDIAGNFVSTLTRVKIDTTVLTPTMTLVEDTGELGDNISTNPVVAVGGLEAGSIWEVRIDDSPYWNQTTLDGNKFKLSVGTHTYYIRQTDKAGNASEIGEYVFTYQSAVAQPILVLADDTGARNNDFISSNSTVNVTGLLPDAIWQYQIDDSGVWIDGTGSSFEMLTDGLAHTYTIRQQSNGLWSEPSTVAGVRFDNSTPSSAFDITLAADSGDSANDGITNNGQMVISNLEVGARLQYRIDGGEWQGVEISNSTMNLSLLDVGTHDYDFRQVDTAGNASATISRSYTYINADLAAPSLALANDTGVEVDDSLTSNGQINVSLSVVGTGVSWQYEVDGNGIWLNGVGTSFTAQAGLHSYKVRQLDVAGNTSPVSDALTVDFDNTAPSFSSATTASVVDADSERQQLVSTSTVLYTATAEAGARLSMLENDVFNFNETTGELTFKQAVGYQSNGNNSYTATLSAMDVAGNITLQTVTIDINRTNISTPTINLAEPKTGISTLDSSYINLTFNADGTMFYIRKDSSNNLFLYKANVDGSLAAGFTPYHLTSVLANAMDSFNSSRPSSITVDASGKIILGSSYVFGRLNADGTADTSFGVNGVVQFNQTAPTGFEYRLFASELDGQGRAYFVGSQINNQGHTQTQDSLLTIYNANGTLLSSTVINSAGTNNSDRYTKVLPVGSNAVYLVTKGFFYPGSTGGSENDFIVQKFVNGAVDTSFATSGRINVPATSNPDDYNNIVTDALGRLIISQPNGSAIKFYRYNTNGSLDTTFASLGVFTLNNVSNDRIQVMADNSLYLHVTNNSTGKTELRHLLNTGALDTAFGTSGVFVDPTSSINDVHVNQNNQLHYVASNQIHHLNIINGKPVYNNDFGNVALTYNEGNRPIGLLSAAGTMSDSDAVTTNYAGVSVTIARQGGANSDDVFGARGQLVFGEDGSLLWNGQLVGTVSQHNGTLTLVFNNVVNQSIVEGVTHAITYRNTNQQLLTGQIKLAWTINDNDPTGAKSATALQTVNLVNDNADVGDSQFTATVNNTTVNLHSMIQVDGKYYYVIDSYPDYSGHDHLDNFFNNGQDTTVSARTAQQTDGTVFKLLTSAEIDSLMAHSTIVNNAFWSNLFQSQISSDNTRIIRGVWSADLGEYSDTHLFKADYTDNQFLSSFDQDDFTRFAIVEVTPSANPPAAYTEPTLKLITDNGDSDTDRITSDGRFQVIGLNSGLPYELSTDGGQTWVAQAAGNLIIDVPAGSYKVGDIRVRQTDSGGFVDTIISNNTYKIDKNIKAIGLFNDQGLKLTDGITADGRVVINGLDNNLPYEYSVDGGDNWQTGGQLANGQFGFTLALGTYAARSVIIRQTDENGLTSFARNTSTYQIDNVVGQGKITLVSDNGDSNTDYVTSDRRLFVSGLRAGADFEYSLNNGGSWTTVTGNLYSEAILPVPQGSYAANQIQVRQTDSTTGFTTIVSHDHAFLIDTTVKSIDLFNDQGLSTRDNISADGRIVAKGFNTALAYQYSTDGSTWLTGTKVGDEFIFSLSAGTYAANQIQVRQTDANNLTTIARSTSSITISPTAAQGAISLSVDSGSSNTDNITNVGRISVTGLRGGLAWQYRLNGGAWQEGTVSSTDIQTLNLPQGSYGLNQIQVRQTDTNGFVTTLSNASAYTVDQSIATANITLVNDSGYSNTDLLTADGRVRFNITGTLADGDTWSYSVDNGTTWQYGSGTTATISLANGSYAAQSIRVKVVDVAGNASTASFDKRLVVDNTDVSAPVFTSQTQSATFDRDGTGSAKVPTDRVVHTVTATDANSVYYSLSGTHAHLFNINSNGQIKFNNETNLSNAQGDRYQLTINAVDAFNNSSSQNVSILVRDTLHLTAKSTKRAFEQIRRSDDLTLTFNQDIAFNPTGEILLNDRKLDINDPTQVIIQGNKLIIQSNNLSEGYHIIKVYRGIKALDTDATWSTSWNDPIGFSLSSDVGYIKHRMTPEDSFEVKTQDGSEQGTVAILGDVNGDGIDDWAVSYAKGDSLGRSDNGKIYVVYGRTDGVAPNLANVANGQGGYLISGHSSGDNAGGLISAAGDVNADGLQDLLIHAKGANGGQGKGYIIYGRTNATNLDLGIVDNNSSYGRVYNNSIVDSFDAIGDINSDGYDDVAHSRAQINRTTVVDEIITTKSRFTVNGQIRVQADWLAFAADWVEVGATVAAFFDDPESALIETAAELPDIIKSQTNNDAEQDIDPIEEAFFNQLEELTGKLVKNEAVTEKIVDFSFKQTAGGGGGNLITPPSDIVYTTTFTVERTLKSIYRTTTDQYGTGEAKIELGGANGNSGTREVTGNINAQQLGIQVTSLGDINGDGRADFGILDLGSGGVMPRFNIILGNKNITNIYSVNLAKGEGGFQIIDPSQTEKAEGKGQVKGLGDINGDGVNDFAITTDGQQTNSYIVYGRVGMNGVDLNQVAAGNGGFKLAGKLRGMATNVEAVGDFNGDGLDDFVFYQTYNGNINPETKIMVMVYGSQNGLPANFEFSDENMGKGEKGFVIKGDFSTYQSGFSNINPISAGDINGDGLSDLIIRSANGDTLFLMGSTTNGHYSQVRADQAGTTGNDTIVSAGKQQIVTGLGNDTVTTNGADVVLMGAGNDRAILSSSTINALYAGMGSGGNTDQLSRLDGGAGFDVLALSGGVSLDFTRISNKALDLEGLRERVDGFEKIDLATDTAANGLKLNLIDVLDIADSNIANTNNGWSNISGSSLSSLVAKHQLVVAGANNDTVTIRGSEWSNSGTTVRDSNGELYSVYNGQGAAAQLLIDKDMIISII</sequence>
<dbReference type="Gene3D" id="2.60.40.10">
    <property type="entry name" value="Immunoglobulins"/>
    <property type="match status" value="11"/>
</dbReference>
<dbReference type="InterPro" id="IPR028994">
    <property type="entry name" value="Integrin_alpha_N"/>
</dbReference>
<feature type="domain" description="Cadherin" evidence="1">
    <location>
        <begin position="1402"/>
        <end position="1509"/>
    </location>
</feature>
<accession>A0A2T5J463</accession>
<dbReference type="InterPro" id="IPR013519">
    <property type="entry name" value="Int_alpha_beta-p"/>
</dbReference>
<dbReference type="InterPro" id="IPR044016">
    <property type="entry name" value="Big_13"/>
</dbReference>
<dbReference type="InterPro" id="IPR002126">
    <property type="entry name" value="Cadherin-like_dom"/>
</dbReference>
<dbReference type="RefSeq" id="WP_107864341.1">
    <property type="nucleotide sequence ID" value="NZ_QAON01000001.1"/>
</dbReference>
<dbReference type="Gene3D" id="2.130.10.130">
    <property type="entry name" value="Integrin alpha, N-terminal"/>
    <property type="match status" value="3"/>
</dbReference>
<dbReference type="GO" id="GO:0007156">
    <property type="term" value="P:homophilic cell adhesion via plasma membrane adhesion molecules"/>
    <property type="evidence" value="ECO:0007669"/>
    <property type="project" value="InterPro"/>
</dbReference>
<evidence type="ECO:0000313" key="2">
    <source>
        <dbReference type="EMBL" id="PTQ91328.1"/>
    </source>
</evidence>
<gene>
    <name evidence="2" type="ORF">C8N29_101401</name>
</gene>
<keyword evidence="3" id="KW-1185">Reference proteome</keyword>
<dbReference type="SMART" id="SM00191">
    <property type="entry name" value="Int_alpha"/>
    <property type="match status" value="3"/>
</dbReference>
<dbReference type="Gene3D" id="2.80.10.50">
    <property type="match status" value="2"/>
</dbReference>
<feature type="domain" description="Cadherin" evidence="1">
    <location>
        <begin position="2765"/>
        <end position="2885"/>
    </location>
</feature>
<dbReference type="SUPFAM" id="SSF69318">
    <property type="entry name" value="Integrin alpha N-terminal domain"/>
    <property type="match status" value="2"/>
</dbReference>
<name>A0A2T5J463_9GAMM</name>
<organism evidence="2 3">
    <name type="scientific">Agitococcus lubricus</name>
    <dbReference type="NCBI Taxonomy" id="1077255"/>
    <lineage>
        <taxon>Bacteria</taxon>
        <taxon>Pseudomonadati</taxon>
        <taxon>Pseudomonadota</taxon>
        <taxon>Gammaproteobacteria</taxon>
        <taxon>Moraxellales</taxon>
        <taxon>Moraxellaceae</taxon>
        <taxon>Agitococcus</taxon>
    </lineage>
</organism>
<protein>
    <submittedName>
        <fullName evidence="2">Beta-propeller uncharacterized protein DUF5122</fullName>
    </submittedName>
</protein>
<dbReference type="CDD" id="cd11304">
    <property type="entry name" value="Cadherin_repeat"/>
    <property type="match status" value="1"/>
</dbReference>
<dbReference type="Proteomes" id="UP000244223">
    <property type="component" value="Unassembled WGS sequence"/>
</dbReference>
<dbReference type="Gene3D" id="2.60.40.60">
    <property type="entry name" value="Cadherins"/>
    <property type="match status" value="1"/>
</dbReference>
<reference evidence="2 3" key="1">
    <citation type="submission" date="2018-04" db="EMBL/GenBank/DDBJ databases">
        <title>Genomic Encyclopedia of Archaeal and Bacterial Type Strains, Phase II (KMG-II): from individual species to whole genera.</title>
        <authorList>
            <person name="Goeker M."/>
        </authorList>
    </citation>
    <scope>NUCLEOTIDE SEQUENCE [LARGE SCALE GENOMIC DNA]</scope>
    <source>
        <strain evidence="2 3">DSM 5822</strain>
    </source>
</reference>
<dbReference type="GO" id="GO:0016020">
    <property type="term" value="C:membrane"/>
    <property type="evidence" value="ECO:0007669"/>
    <property type="project" value="InterPro"/>
</dbReference>
<evidence type="ECO:0000313" key="3">
    <source>
        <dbReference type="Proteomes" id="UP000244223"/>
    </source>
</evidence>
<dbReference type="InterPro" id="IPR013783">
    <property type="entry name" value="Ig-like_fold"/>
</dbReference>
<proteinExistence type="predicted"/>
<dbReference type="EMBL" id="QAON01000001">
    <property type="protein sequence ID" value="PTQ91328.1"/>
    <property type="molecule type" value="Genomic_DNA"/>
</dbReference>
<dbReference type="Pfam" id="PF19077">
    <property type="entry name" value="Big_13"/>
    <property type="match status" value="1"/>
</dbReference>
<comment type="caution">
    <text evidence="2">The sequence shown here is derived from an EMBL/GenBank/DDBJ whole genome shotgun (WGS) entry which is preliminary data.</text>
</comment>
<evidence type="ECO:0000259" key="1">
    <source>
        <dbReference type="PROSITE" id="PS50268"/>
    </source>
</evidence>
<dbReference type="OrthoDB" id="3193440at2"/>
<dbReference type="GO" id="GO:0005509">
    <property type="term" value="F:calcium ion binding"/>
    <property type="evidence" value="ECO:0007669"/>
    <property type="project" value="InterPro"/>
</dbReference>